<evidence type="ECO:0008006" key="4">
    <source>
        <dbReference type="Google" id="ProtNLM"/>
    </source>
</evidence>
<feature type="compositionally biased region" description="Basic and acidic residues" evidence="1">
    <location>
        <begin position="1425"/>
        <end position="1434"/>
    </location>
</feature>
<feature type="region of interest" description="Disordered" evidence="1">
    <location>
        <begin position="1392"/>
        <end position="1491"/>
    </location>
</feature>
<dbReference type="NCBIfam" id="NF047352">
    <property type="entry name" value="P_loop_sacsin"/>
    <property type="match status" value="1"/>
</dbReference>
<accession>A0A2J6TWV7</accession>
<gene>
    <name evidence="2" type="ORF">K444DRAFT_16700</name>
</gene>
<proteinExistence type="predicted"/>
<name>A0A2J6TWV7_9HELO</name>
<dbReference type="Proteomes" id="UP000235371">
    <property type="component" value="Unassembled WGS sequence"/>
</dbReference>
<dbReference type="InParanoid" id="A0A2J6TWV7"/>
<dbReference type="GeneID" id="36578787"/>
<sequence>MPIPSSPVEARGIIKEIAEEYGWISQADREQTPQNVLQALSNLQNGLGSAARTLATNLYKSNTRFLFELIQNAEDNSYSRAKAAGAEPYIKFTIRPNRIIIDSNEDGFTTDNVRAICKIGESTKIRTGSQYYIGEKGIGFKSVFMVASKVHIQSPPWSFSFNHKERDSGMGMVTPEWESDDVLLEEPLTRITLTLIDSVDLDDLLSQFDDLPSTVLLFLNKLGKIIIDEDVQENQDIHRDADGQWDEHSQDDEEFFSFDDEDEGNDDDGDGDDGDDDDEKNQNLQERQPKMRVKCITTYSCDFDQNIKRAKVTVLRHRIMRPDSYSEDYRITRKSLSNLPTGTHHDYNTAEVILGFPVHNFLGDDRPHIRPQQVYAYLPIRDFGFPFIIHSDFVTQASREDIMENARNTAILDGVAEAFVDAVVQFCQQQVLQYRWMHYLPEDDRVSSPFWSRLLIRIKERIKETPILWPRSRTGLRLISQLRILPKRFRDHNGEPLVADLPEINRERYLDPNYDLKVNNALSKLKTLGLAEMNTYDFIERIGRDANSLVSRMKSADDSWHERVAHILLPVLEKDLSKKAITYIRHLPLIPLGDHRWVSITTDEVYFRETDGMPIPSDLGLRLVDSKAALNATRKKLFVELGVIDASKEHIKMLILNKHKKFRENITLDSSAGHLNYLYWTDNQSGNTVLRKLSPFSLFNNRNIAVDGEHDLYFQTDKKYGIQEYFNLALEDTQGSDPFGSFINKRYFESAPGRKKGSDSLSFEAWLQRFVGILRSPRLNNPKNPHKLSKVFSYIVTKHPERLLGTLKAHWSSEYKFTINDELTKKLSEVVIPSTNIGRKKLQETFLPLKELVTHCKQFLDPEIFPFLILDDDSGIEQWKFLEIFGIGMESNLDFYLEILRRFKEKKVAFSYRIYEEIQRKIWASKEPTNLIEHVKDTVRDEDLIFTPTLHRNDNWTWEDECVWDGPAYLSVKYALLPALSTVKSGALTAFFVETMEISDVSTGDLLAELLAIKRHSLKNSSTPNLWNVRDIYTRLQNMASPPTSPKLETIKKRFEKKSFIYDNLRKTWVAPSSCLWSKDAQIPGKVAILSQYEDLKDFFVGTLKVNIPDLGMLVDELSRVVSSKLTVSDVKSLIWQINSFSPSRKALEKLNTLPIFPVKVTNRGLDPTVLRARKENFSIIDRQPWAEAFEGKIDVLDFKLEEVRRLQPFLSCLNLENRYLSRVVRETSSFQGGNGEQSRTQTRRLRSRAHALARCAAHFGSPRIRDDDLFIYRLLLRAEMYQTDGIVTSLVHTHHLETVTVEVHRSKLHIAENSASLKIYVPKDRKDHELCFLQLLPTKLFNQVIMGYKTGNSTHASDSEAVRIIAALFMSSDEVVCDLLDDAGIIPVPYPDEFNIETSENPSPTAEPTSQHEDPPPVNKKSKTREPSKERRSQSPQENTTSPGPKFLSPTPRSSYRTKHREGAPKDPPINSFSSRPSTPQSDDSVPFSANSGQAEYRRLLNNVIAAAKSKKGGFPARGAFRLDDLLNALPTESDAEPVSYDLPFGVRSENQLAHDMKVGAAGELYVFEILSRLEIRLPGFGRDNWQSTIRRHVKVHEDYNDMEAWKGAETADITYDDNKGELTKLLVANGYLDNIWIGAKPKYYLEVKTTIKECGTRFFVSKSQYQRVRGLRSKGMNLRG</sequence>
<feature type="compositionally biased region" description="Acidic residues" evidence="1">
    <location>
        <begin position="256"/>
        <end position="279"/>
    </location>
</feature>
<dbReference type="InterPro" id="IPR052957">
    <property type="entry name" value="Auxin_embryo_med"/>
</dbReference>
<dbReference type="RefSeq" id="XP_024744389.1">
    <property type="nucleotide sequence ID" value="XM_024870705.1"/>
</dbReference>
<dbReference type="SUPFAM" id="SSF55874">
    <property type="entry name" value="ATPase domain of HSP90 chaperone/DNA topoisomerase II/histidine kinase"/>
    <property type="match status" value="1"/>
</dbReference>
<dbReference type="EMBL" id="KZ613740">
    <property type="protein sequence ID" value="PMD67485.1"/>
    <property type="molecule type" value="Genomic_DNA"/>
</dbReference>
<dbReference type="PANTHER" id="PTHR32387:SF0">
    <property type="entry name" value="PROTEIN NO VEIN"/>
    <property type="match status" value="1"/>
</dbReference>
<dbReference type="PANTHER" id="PTHR32387">
    <property type="entry name" value="WU:FJ29H11"/>
    <property type="match status" value="1"/>
</dbReference>
<organism evidence="2 3">
    <name type="scientific">Hyaloscypha bicolor E</name>
    <dbReference type="NCBI Taxonomy" id="1095630"/>
    <lineage>
        <taxon>Eukaryota</taxon>
        <taxon>Fungi</taxon>
        <taxon>Dikarya</taxon>
        <taxon>Ascomycota</taxon>
        <taxon>Pezizomycotina</taxon>
        <taxon>Leotiomycetes</taxon>
        <taxon>Helotiales</taxon>
        <taxon>Hyaloscyphaceae</taxon>
        <taxon>Hyaloscypha</taxon>
        <taxon>Hyaloscypha bicolor</taxon>
    </lineage>
</organism>
<evidence type="ECO:0000313" key="2">
    <source>
        <dbReference type="EMBL" id="PMD67485.1"/>
    </source>
</evidence>
<feature type="compositionally biased region" description="Polar residues" evidence="1">
    <location>
        <begin position="1435"/>
        <end position="1444"/>
    </location>
</feature>
<keyword evidence="3" id="KW-1185">Reference proteome</keyword>
<feature type="compositionally biased region" description="Polar residues" evidence="1">
    <location>
        <begin position="1472"/>
        <end position="1491"/>
    </location>
</feature>
<dbReference type="Gene3D" id="3.30.565.10">
    <property type="entry name" value="Histidine kinase-like ATPase, C-terminal domain"/>
    <property type="match status" value="1"/>
</dbReference>
<feature type="compositionally biased region" description="Polar residues" evidence="1">
    <location>
        <begin position="1397"/>
        <end position="1410"/>
    </location>
</feature>
<feature type="region of interest" description="Disordered" evidence="1">
    <location>
        <begin position="256"/>
        <end position="289"/>
    </location>
</feature>
<reference evidence="2 3" key="1">
    <citation type="submission" date="2016-04" db="EMBL/GenBank/DDBJ databases">
        <title>A degradative enzymes factory behind the ericoid mycorrhizal symbiosis.</title>
        <authorList>
            <consortium name="DOE Joint Genome Institute"/>
            <person name="Martino E."/>
            <person name="Morin E."/>
            <person name="Grelet G."/>
            <person name="Kuo A."/>
            <person name="Kohler A."/>
            <person name="Daghino S."/>
            <person name="Barry K."/>
            <person name="Choi C."/>
            <person name="Cichocki N."/>
            <person name="Clum A."/>
            <person name="Copeland A."/>
            <person name="Hainaut M."/>
            <person name="Haridas S."/>
            <person name="Labutti K."/>
            <person name="Lindquist E."/>
            <person name="Lipzen A."/>
            <person name="Khouja H.-R."/>
            <person name="Murat C."/>
            <person name="Ohm R."/>
            <person name="Olson A."/>
            <person name="Spatafora J."/>
            <person name="Veneault-Fourrey C."/>
            <person name="Henrissat B."/>
            <person name="Grigoriev I."/>
            <person name="Martin F."/>
            <person name="Perotto S."/>
        </authorList>
    </citation>
    <scope>NUCLEOTIDE SEQUENCE [LARGE SCALE GENOMIC DNA]</scope>
    <source>
        <strain evidence="2 3">E</strain>
    </source>
</reference>
<evidence type="ECO:0000313" key="3">
    <source>
        <dbReference type="Proteomes" id="UP000235371"/>
    </source>
</evidence>
<protein>
    <recommendedName>
        <fullName evidence="4">Protein NO VEIN C-terminal domain-containing protein</fullName>
    </recommendedName>
</protein>
<evidence type="ECO:0000256" key="1">
    <source>
        <dbReference type="SAM" id="MobiDB-lite"/>
    </source>
</evidence>
<dbReference type="InterPro" id="IPR036890">
    <property type="entry name" value="HATPase_C_sf"/>
</dbReference>
<dbReference type="STRING" id="1095630.A0A2J6TWV7"/>
<dbReference type="OrthoDB" id="1262810at2759"/>